<evidence type="ECO:0000256" key="2">
    <source>
        <dbReference type="SAM" id="SignalP"/>
    </source>
</evidence>
<dbReference type="EMBL" id="JH660645">
    <property type="protein sequence ID" value="EIM26618.1"/>
    <property type="molecule type" value="Genomic_DNA"/>
</dbReference>
<dbReference type="STRING" id="864069.MicloDRAFT_00031670"/>
<name>I4YRM6_9HYPH</name>
<dbReference type="SUPFAM" id="SSF53850">
    <property type="entry name" value="Periplasmic binding protein-like II"/>
    <property type="match status" value="1"/>
</dbReference>
<evidence type="ECO:0000313" key="4">
    <source>
        <dbReference type="Proteomes" id="UP000003947"/>
    </source>
</evidence>
<dbReference type="PANTHER" id="PTHR30006">
    <property type="entry name" value="THIAMINE-BINDING PERIPLASMIC PROTEIN-RELATED"/>
    <property type="match status" value="1"/>
</dbReference>
<feature type="signal peptide" evidence="2">
    <location>
        <begin position="1"/>
        <end position="25"/>
    </location>
</feature>
<accession>I4YRM6</accession>
<dbReference type="Proteomes" id="UP000003947">
    <property type="component" value="Unassembled WGS sequence"/>
</dbReference>
<reference evidence="3 4" key="1">
    <citation type="submission" date="2012-02" db="EMBL/GenBank/DDBJ databases">
        <title>Improved High-Quality Draft sequence of Microvirga sp. WSM3557.</title>
        <authorList>
            <consortium name="US DOE Joint Genome Institute"/>
            <person name="Lucas S."/>
            <person name="Han J."/>
            <person name="Lapidus A."/>
            <person name="Cheng J.-F."/>
            <person name="Goodwin L."/>
            <person name="Pitluck S."/>
            <person name="Peters L."/>
            <person name="Zhang X."/>
            <person name="Detter J.C."/>
            <person name="Han C."/>
            <person name="Tapia R."/>
            <person name="Land M."/>
            <person name="Hauser L."/>
            <person name="Kyrpides N."/>
            <person name="Ivanova N."/>
            <person name="Pagani I."/>
            <person name="Brau L."/>
            <person name="Yates R."/>
            <person name="O'Hara G."/>
            <person name="Rui T."/>
            <person name="Howieson J."/>
            <person name="Reeve W."/>
            <person name="Woyke T."/>
        </authorList>
    </citation>
    <scope>NUCLEOTIDE SEQUENCE [LARGE SCALE GENOMIC DNA]</scope>
    <source>
        <strain evidence="3 4">WSM3557</strain>
    </source>
</reference>
<dbReference type="RefSeq" id="WP_009762669.1">
    <property type="nucleotide sequence ID" value="NZ_CP141050.1"/>
</dbReference>
<dbReference type="PANTHER" id="PTHR30006:SF24">
    <property type="entry name" value="SLL0237 PROTEIN"/>
    <property type="match status" value="1"/>
</dbReference>
<dbReference type="PATRIC" id="fig|864069.3.peg.3440"/>
<evidence type="ECO:0000256" key="1">
    <source>
        <dbReference type="ARBA" id="ARBA00022729"/>
    </source>
</evidence>
<gene>
    <name evidence="3" type="ORF">MicloDRAFT_00031670</name>
</gene>
<dbReference type="OrthoDB" id="305758at2"/>
<keyword evidence="4" id="KW-1185">Reference proteome</keyword>
<dbReference type="HOGENOM" id="CLU_026974_0_0_5"/>
<keyword evidence="1 2" id="KW-0732">Signal</keyword>
<dbReference type="eggNOG" id="COG1840">
    <property type="taxonomic scope" value="Bacteria"/>
</dbReference>
<dbReference type="AlphaFoldDB" id="I4YRM6"/>
<dbReference type="PIRSF" id="PIRSF002825">
    <property type="entry name" value="CfbpA"/>
    <property type="match status" value="1"/>
</dbReference>
<sequence precursor="true">MVNVKSVAVAATVLVGIAAFGQVRAEDLVVYTSHGEVTSGPVLDAFKKARPDINVTVVRGGTGEVLERLRAEAGNPTADILWGGPTQSFDESAALFQSYESQADSVMVAADPNHKWHAYTVLLQPVIVSRKRVQAEDMPKTQKDLANPKWASLGSLIIPDPSKSGTGYTILSALAGANGWDFIAALAKGAKISPGSDDAFNAVRDGEAAVGWINEDLGAKWKAAGLPIEIVYTTDAVTGQIDAQAIVKGAPHLKAAQAFIDFLGTKESHEIVRDATIRRSARQDVVPPTQLPDIGKLNIVSPVDPRPVVTARFQEAIRR</sequence>
<feature type="chain" id="PRO_5003697940" evidence="2">
    <location>
        <begin position="26"/>
        <end position="319"/>
    </location>
</feature>
<protein>
    <submittedName>
        <fullName evidence="3">ABC-type Fe3+ transport system, periplasmic component</fullName>
    </submittedName>
</protein>
<proteinExistence type="predicted"/>
<dbReference type="Gene3D" id="3.40.190.10">
    <property type="entry name" value="Periplasmic binding protein-like II"/>
    <property type="match status" value="2"/>
</dbReference>
<organism evidence="3 4">
    <name type="scientific">Microvirga lotononidis</name>
    <dbReference type="NCBI Taxonomy" id="864069"/>
    <lineage>
        <taxon>Bacteria</taxon>
        <taxon>Pseudomonadati</taxon>
        <taxon>Pseudomonadota</taxon>
        <taxon>Alphaproteobacteria</taxon>
        <taxon>Hyphomicrobiales</taxon>
        <taxon>Methylobacteriaceae</taxon>
        <taxon>Microvirga</taxon>
    </lineage>
</organism>
<dbReference type="Pfam" id="PF13531">
    <property type="entry name" value="SBP_bac_11"/>
    <property type="match status" value="1"/>
</dbReference>
<evidence type="ECO:0000313" key="3">
    <source>
        <dbReference type="EMBL" id="EIM26618.1"/>
    </source>
</evidence>
<dbReference type="InterPro" id="IPR026045">
    <property type="entry name" value="Ferric-bd"/>
</dbReference>